<dbReference type="InterPro" id="IPR003593">
    <property type="entry name" value="AAA+_ATPase"/>
</dbReference>
<dbReference type="PROSITE" id="PS00211">
    <property type="entry name" value="ABC_TRANSPORTER_1"/>
    <property type="match status" value="1"/>
</dbReference>
<reference evidence="6 7" key="1">
    <citation type="submission" date="2023-02" db="EMBL/GenBank/DDBJ databases">
        <title>Dictyobacter halimunensis sp. nov., a new member of the class Ktedonobacteria from forest soil in a geothermal area.</title>
        <authorList>
            <person name="Rachmania M.K."/>
            <person name="Ningsih F."/>
            <person name="Sakai Y."/>
            <person name="Yabe S."/>
            <person name="Yokota A."/>
            <person name="Sjamsuridzal W."/>
        </authorList>
    </citation>
    <scope>NUCLEOTIDE SEQUENCE [LARGE SCALE GENOMIC DNA]</scope>
    <source>
        <strain evidence="6 7">S3.2.2.5</strain>
    </source>
</reference>
<dbReference type="Gene3D" id="3.40.50.300">
    <property type="entry name" value="P-loop containing nucleotide triphosphate hydrolases"/>
    <property type="match status" value="1"/>
</dbReference>
<feature type="domain" description="ABC transporter" evidence="5">
    <location>
        <begin position="5"/>
        <end position="230"/>
    </location>
</feature>
<dbReference type="Proteomes" id="UP001344906">
    <property type="component" value="Unassembled WGS sequence"/>
</dbReference>
<dbReference type="SUPFAM" id="SSF52540">
    <property type="entry name" value="P-loop containing nucleoside triphosphate hydrolases"/>
    <property type="match status" value="1"/>
</dbReference>
<evidence type="ECO:0000313" key="7">
    <source>
        <dbReference type="Proteomes" id="UP001344906"/>
    </source>
</evidence>
<dbReference type="InterPro" id="IPR025302">
    <property type="entry name" value="DrrA1/2-like_C"/>
</dbReference>
<comment type="caution">
    <text evidence="6">The sequence shown here is derived from an EMBL/GenBank/DDBJ whole genome shotgun (WGS) entry which is preliminary data.</text>
</comment>
<evidence type="ECO:0000313" key="6">
    <source>
        <dbReference type="EMBL" id="GLV53581.1"/>
    </source>
</evidence>
<evidence type="ECO:0000256" key="2">
    <source>
        <dbReference type="ARBA" id="ARBA00022448"/>
    </source>
</evidence>
<dbReference type="RefSeq" id="WP_338247293.1">
    <property type="nucleotide sequence ID" value="NZ_BSRI01000001.1"/>
</dbReference>
<evidence type="ECO:0000256" key="1">
    <source>
        <dbReference type="ARBA" id="ARBA00005417"/>
    </source>
</evidence>
<keyword evidence="7" id="KW-1185">Reference proteome</keyword>
<dbReference type="CDD" id="cd03230">
    <property type="entry name" value="ABC_DR_subfamily_A"/>
    <property type="match status" value="1"/>
</dbReference>
<gene>
    <name evidence="6" type="ORF">KDH_04330</name>
</gene>
<dbReference type="Pfam" id="PF13732">
    <property type="entry name" value="DrrA1-3_C"/>
    <property type="match status" value="1"/>
</dbReference>
<dbReference type="EMBL" id="BSRI01000001">
    <property type="protein sequence ID" value="GLV53581.1"/>
    <property type="molecule type" value="Genomic_DNA"/>
</dbReference>
<dbReference type="InterPro" id="IPR003439">
    <property type="entry name" value="ABC_transporter-like_ATP-bd"/>
</dbReference>
<dbReference type="InterPro" id="IPR017871">
    <property type="entry name" value="ABC_transporter-like_CS"/>
</dbReference>
<dbReference type="SMART" id="SM00382">
    <property type="entry name" value="AAA"/>
    <property type="match status" value="1"/>
</dbReference>
<dbReference type="GO" id="GO:0005524">
    <property type="term" value="F:ATP binding"/>
    <property type="evidence" value="ECO:0007669"/>
    <property type="project" value="UniProtKB-KW"/>
</dbReference>
<proteinExistence type="inferred from homology"/>
<dbReference type="PANTHER" id="PTHR42711:SF5">
    <property type="entry name" value="ABC TRANSPORTER ATP-BINDING PROTEIN NATA"/>
    <property type="match status" value="1"/>
</dbReference>
<organism evidence="6 7">
    <name type="scientific">Dictyobacter halimunensis</name>
    <dbReference type="NCBI Taxonomy" id="3026934"/>
    <lineage>
        <taxon>Bacteria</taxon>
        <taxon>Bacillati</taxon>
        <taxon>Chloroflexota</taxon>
        <taxon>Ktedonobacteria</taxon>
        <taxon>Ktedonobacterales</taxon>
        <taxon>Dictyobacteraceae</taxon>
        <taxon>Dictyobacter</taxon>
    </lineage>
</organism>
<sequence>MAAIIEVNNLTKRYGNKRGITDVSFQVEEGEVFGFLGPNGAGKTTTIRLLMALLRANSGTACIAGLDVWRESVEIKRLVGYLPGELALDPNLTGGQILTYFGHLRGGVDQAYLKQLIARLEFDPSRKFRHYSSGNKRKIGIIQAFMHRPRLLILDEPTSGLDPLNQQEFERMVKEVRDDGRTVFLSSHILTEVEQTCKRVAIIREGQLVRVGSVEELKDIKRYEVTITFASAVPVEDFKQLDGVEQVEALAAGRTLRLTVQGQADAVIKAAARYPVISVTSHEPSLEDIFMRYYEGDNTATREASHVVH</sequence>
<dbReference type="InterPro" id="IPR050763">
    <property type="entry name" value="ABC_transporter_ATP-binding"/>
</dbReference>
<dbReference type="PANTHER" id="PTHR42711">
    <property type="entry name" value="ABC TRANSPORTER ATP-BINDING PROTEIN"/>
    <property type="match status" value="1"/>
</dbReference>
<name>A0ABQ6FHN3_9CHLR</name>
<keyword evidence="2" id="KW-0813">Transport</keyword>
<evidence type="ECO:0000256" key="4">
    <source>
        <dbReference type="ARBA" id="ARBA00022840"/>
    </source>
</evidence>
<comment type="similarity">
    <text evidence="1">Belongs to the ABC transporter superfamily.</text>
</comment>
<dbReference type="InterPro" id="IPR027417">
    <property type="entry name" value="P-loop_NTPase"/>
</dbReference>
<dbReference type="Pfam" id="PF00005">
    <property type="entry name" value="ABC_tran"/>
    <property type="match status" value="1"/>
</dbReference>
<protein>
    <submittedName>
        <fullName evidence="6">ABC transporter ATP-binding protein</fullName>
    </submittedName>
</protein>
<keyword evidence="4 6" id="KW-0067">ATP-binding</keyword>
<accession>A0ABQ6FHN3</accession>
<evidence type="ECO:0000259" key="5">
    <source>
        <dbReference type="PROSITE" id="PS50893"/>
    </source>
</evidence>
<keyword evidence="3" id="KW-0547">Nucleotide-binding</keyword>
<evidence type="ECO:0000256" key="3">
    <source>
        <dbReference type="ARBA" id="ARBA00022741"/>
    </source>
</evidence>
<dbReference type="PROSITE" id="PS50893">
    <property type="entry name" value="ABC_TRANSPORTER_2"/>
    <property type="match status" value="1"/>
</dbReference>